<dbReference type="Pfam" id="PF20217">
    <property type="entry name" value="DUF6577"/>
    <property type="match status" value="1"/>
</dbReference>
<dbReference type="InterPro" id="IPR046484">
    <property type="entry name" value="DUF6577"/>
</dbReference>
<dbReference type="STRING" id="1203610.HMPREF1536_02388"/>
<dbReference type="AlphaFoldDB" id="A0A0F5JBN7"/>
<organism evidence="1 2">
    <name type="scientific">Parabacteroides gordonii MS-1 = DSM 23371</name>
    <dbReference type="NCBI Taxonomy" id="1203610"/>
    <lineage>
        <taxon>Bacteria</taxon>
        <taxon>Pseudomonadati</taxon>
        <taxon>Bacteroidota</taxon>
        <taxon>Bacteroidia</taxon>
        <taxon>Bacteroidales</taxon>
        <taxon>Tannerellaceae</taxon>
        <taxon>Parabacteroides</taxon>
    </lineage>
</organism>
<proteinExistence type="predicted"/>
<dbReference type="PATRIC" id="fig|1203610.3.peg.2453"/>
<name>A0A0F5JBN7_9BACT</name>
<sequence length="240" mass="28032">MSNETTTAILDYAEMHHDFSIEDLFAYLHERTGINRSSLSWYLFKLVDDNALVRIGRGMYGKVVKQSFSPKPTDEVKKVYELLQANFPFARFCVYQGEIIAPLQHHLSSNSVIYVETERDSAETVFNFLKNEGREAYLRPDKEMIYRYVDMDRRAFFVKNLVSEAPLQKVSDVPMPTLEKLLVDILRDSDFFYLQGSESEHIIENAFNLYAVNRSRLFRYAGRRKVKEELSSILNNLNIQ</sequence>
<dbReference type="RefSeq" id="WP_005834130.1">
    <property type="nucleotide sequence ID" value="NZ_AUAE01000043.1"/>
</dbReference>
<gene>
    <name evidence="1" type="ORF">HMPREF1536_02388</name>
</gene>
<evidence type="ECO:0000313" key="2">
    <source>
        <dbReference type="Proteomes" id="UP000033035"/>
    </source>
</evidence>
<evidence type="ECO:0000313" key="1">
    <source>
        <dbReference type="EMBL" id="KKB54935.1"/>
    </source>
</evidence>
<reference evidence="1 2" key="1">
    <citation type="submission" date="2013-04" db="EMBL/GenBank/DDBJ databases">
        <title>The Genome Sequence of Parabacteroides gordonii DSM 23371.</title>
        <authorList>
            <consortium name="The Broad Institute Genomics Platform"/>
            <person name="Earl A."/>
            <person name="Ward D."/>
            <person name="Feldgarden M."/>
            <person name="Gevers D."/>
            <person name="Martens E."/>
            <person name="Sakamoto M."/>
            <person name="Benno Y."/>
            <person name="Suzuki N."/>
            <person name="Matsunaga N."/>
            <person name="Koshihara K."/>
            <person name="Seki M."/>
            <person name="Komiya H."/>
            <person name="Walker B."/>
            <person name="Young S."/>
            <person name="Zeng Q."/>
            <person name="Gargeya S."/>
            <person name="Fitzgerald M."/>
            <person name="Haas B."/>
            <person name="Abouelleil A."/>
            <person name="Allen A.W."/>
            <person name="Alvarado L."/>
            <person name="Arachchi H.M."/>
            <person name="Berlin A.M."/>
            <person name="Chapman S.B."/>
            <person name="Gainer-Dewar J."/>
            <person name="Goldberg J."/>
            <person name="Griggs A."/>
            <person name="Gujja S."/>
            <person name="Hansen M."/>
            <person name="Howarth C."/>
            <person name="Imamovic A."/>
            <person name="Ireland A."/>
            <person name="Larimer J."/>
            <person name="McCowan C."/>
            <person name="Murphy C."/>
            <person name="Pearson M."/>
            <person name="Poon T.W."/>
            <person name="Priest M."/>
            <person name="Roberts A."/>
            <person name="Saif S."/>
            <person name="Shea T."/>
            <person name="Sisk P."/>
            <person name="Sykes S."/>
            <person name="Wortman J."/>
            <person name="Nusbaum C."/>
            <person name="Birren B."/>
        </authorList>
    </citation>
    <scope>NUCLEOTIDE SEQUENCE [LARGE SCALE GENOMIC DNA]</scope>
    <source>
        <strain evidence="1 2">MS-1</strain>
    </source>
</reference>
<keyword evidence="2" id="KW-1185">Reference proteome</keyword>
<dbReference type="Proteomes" id="UP000033035">
    <property type="component" value="Unassembled WGS sequence"/>
</dbReference>
<protein>
    <submittedName>
        <fullName evidence="1">Uncharacterized protein</fullName>
    </submittedName>
</protein>
<comment type="caution">
    <text evidence="1">The sequence shown here is derived from an EMBL/GenBank/DDBJ whole genome shotgun (WGS) entry which is preliminary data.</text>
</comment>
<dbReference type="HOGENOM" id="CLU_080976_1_0_10"/>
<dbReference type="EMBL" id="AQHW01000015">
    <property type="protein sequence ID" value="KKB54935.1"/>
    <property type="molecule type" value="Genomic_DNA"/>
</dbReference>
<accession>A0A0F5JBN7</accession>
<dbReference type="GeneID" id="86890924"/>